<organism evidence="16 17">
    <name type="scientific">Melioribacter roseus (strain DSM 23840 / JCM 17771 / VKM B-2668 / P3M-2)</name>
    <dbReference type="NCBI Taxonomy" id="1191523"/>
    <lineage>
        <taxon>Bacteria</taxon>
        <taxon>Pseudomonadati</taxon>
        <taxon>Ignavibacteriota</taxon>
        <taxon>Ignavibacteria</taxon>
        <taxon>Ignavibacteriales</taxon>
        <taxon>Melioribacteraceae</taxon>
        <taxon>Melioribacter</taxon>
    </lineage>
</organism>
<dbReference type="InterPro" id="IPR005467">
    <property type="entry name" value="His_kinase_dom"/>
</dbReference>
<evidence type="ECO:0000256" key="11">
    <source>
        <dbReference type="ARBA" id="ARBA00023136"/>
    </source>
</evidence>
<dbReference type="PANTHER" id="PTHR43711">
    <property type="entry name" value="TWO-COMPONENT HISTIDINE KINASE"/>
    <property type="match status" value="1"/>
</dbReference>
<dbReference type="Gene3D" id="3.30.450.20">
    <property type="entry name" value="PAS domain"/>
    <property type="match status" value="2"/>
</dbReference>
<reference evidence="16 17" key="1">
    <citation type="journal article" date="2013" name="PLoS ONE">
        <title>Genomic analysis of Melioribacter roseus, facultatively anaerobic organotrophic bacterium representing a novel deep lineage within Bacteriodetes/Chlorobi group.</title>
        <authorList>
            <person name="Kadnikov V.V."/>
            <person name="Mardanov A.V."/>
            <person name="Podosokorskaya O.A."/>
            <person name="Gavrilov S.N."/>
            <person name="Kublanov I.V."/>
            <person name="Beletsky A.V."/>
            <person name="Bonch-Osmolovskaya E.A."/>
            <person name="Ravin N.V."/>
        </authorList>
    </citation>
    <scope>NUCLEOTIDE SEQUENCE [LARGE SCALE GENOMIC DNA]</scope>
    <source>
        <strain evidence="17">JCM 17771 / P3M-2</strain>
    </source>
</reference>
<dbReference type="GO" id="GO:0005524">
    <property type="term" value="F:ATP binding"/>
    <property type="evidence" value="ECO:0007669"/>
    <property type="project" value="UniProtKB-KW"/>
</dbReference>
<dbReference type="RefSeq" id="WP_014856917.1">
    <property type="nucleotide sequence ID" value="NC_018178.1"/>
</dbReference>
<name>I6Z8K3_MELRP</name>
<evidence type="ECO:0000313" key="17">
    <source>
        <dbReference type="Proteomes" id="UP000009011"/>
    </source>
</evidence>
<keyword evidence="17" id="KW-1185">Reference proteome</keyword>
<dbReference type="AlphaFoldDB" id="I6Z8K3"/>
<keyword evidence="4" id="KW-1003">Cell membrane</keyword>
<keyword evidence="10" id="KW-0902">Two-component regulatory system</keyword>
<dbReference type="OrthoDB" id="9781208at2"/>
<dbReference type="InterPro" id="IPR013767">
    <property type="entry name" value="PAS_fold"/>
</dbReference>
<dbReference type="InterPro" id="IPR000014">
    <property type="entry name" value="PAS"/>
</dbReference>
<keyword evidence="11" id="KW-0472">Membrane</keyword>
<feature type="domain" description="Histidine kinase" evidence="13">
    <location>
        <begin position="311"/>
        <end position="529"/>
    </location>
</feature>
<dbReference type="Pfam" id="PF08448">
    <property type="entry name" value="PAS_4"/>
    <property type="match status" value="1"/>
</dbReference>
<dbReference type="Pfam" id="PF00512">
    <property type="entry name" value="HisKA"/>
    <property type="match status" value="1"/>
</dbReference>
<dbReference type="Pfam" id="PF00989">
    <property type="entry name" value="PAS"/>
    <property type="match status" value="1"/>
</dbReference>
<dbReference type="InterPro" id="IPR036097">
    <property type="entry name" value="HisK_dim/P_sf"/>
</dbReference>
<dbReference type="EC" id="2.7.13.3" evidence="3"/>
<dbReference type="InterPro" id="IPR003661">
    <property type="entry name" value="HisK_dim/P_dom"/>
</dbReference>
<evidence type="ECO:0000256" key="5">
    <source>
        <dbReference type="ARBA" id="ARBA00022553"/>
    </source>
</evidence>
<dbReference type="CDD" id="cd00130">
    <property type="entry name" value="PAS"/>
    <property type="match status" value="1"/>
</dbReference>
<dbReference type="InterPro" id="IPR013656">
    <property type="entry name" value="PAS_4"/>
</dbReference>
<evidence type="ECO:0000256" key="2">
    <source>
        <dbReference type="ARBA" id="ARBA00004236"/>
    </source>
</evidence>
<dbReference type="SMART" id="SM00086">
    <property type="entry name" value="PAC"/>
    <property type="match status" value="2"/>
</dbReference>
<dbReference type="PANTHER" id="PTHR43711:SF31">
    <property type="entry name" value="HISTIDINE KINASE"/>
    <property type="match status" value="1"/>
</dbReference>
<dbReference type="InterPro" id="IPR036890">
    <property type="entry name" value="HATPase_C_sf"/>
</dbReference>
<evidence type="ECO:0000256" key="10">
    <source>
        <dbReference type="ARBA" id="ARBA00023012"/>
    </source>
</evidence>
<dbReference type="InterPro" id="IPR035965">
    <property type="entry name" value="PAS-like_dom_sf"/>
</dbReference>
<accession>I6Z8K3</accession>
<evidence type="ECO:0000256" key="8">
    <source>
        <dbReference type="ARBA" id="ARBA00022777"/>
    </source>
</evidence>
<proteinExistence type="predicted"/>
<dbReference type="FunFam" id="3.30.565.10:FF:000023">
    <property type="entry name" value="PAS domain-containing sensor histidine kinase"/>
    <property type="match status" value="1"/>
</dbReference>
<dbReference type="InterPro" id="IPR050736">
    <property type="entry name" value="Sensor_HK_Regulatory"/>
</dbReference>
<gene>
    <name evidence="16" type="ordered locus">MROS_2255</name>
</gene>
<dbReference type="InterPro" id="IPR001610">
    <property type="entry name" value="PAC"/>
</dbReference>
<evidence type="ECO:0000256" key="4">
    <source>
        <dbReference type="ARBA" id="ARBA00022475"/>
    </source>
</evidence>
<evidence type="ECO:0000256" key="12">
    <source>
        <dbReference type="SAM" id="Coils"/>
    </source>
</evidence>
<comment type="catalytic activity">
    <reaction evidence="1">
        <text>ATP + protein L-histidine = ADP + protein N-phospho-L-histidine.</text>
        <dbReference type="EC" id="2.7.13.3"/>
    </reaction>
</comment>
<evidence type="ECO:0000256" key="1">
    <source>
        <dbReference type="ARBA" id="ARBA00000085"/>
    </source>
</evidence>
<dbReference type="SUPFAM" id="SSF47384">
    <property type="entry name" value="Homodimeric domain of signal transducing histidine kinase"/>
    <property type="match status" value="1"/>
</dbReference>
<feature type="coiled-coil region" evidence="12">
    <location>
        <begin position="277"/>
        <end position="304"/>
    </location>
</feature>
<dbReference type="GO" id="GO:0006355">
    <property type="term" value="P:regulation of DNA-templated transcription"/>
    <property type="evidence" value="ECO:0007669"/>
    <property type="project" value="InterPro"/>
</dbReference>
<evidence type="ECO:0000256" key="3">
    <source>
        <dbReference type="ARBA" id="ARBA00012438"/>
    </source>
</evidence>
<keyword evidence="12" id="KW-0175">Coiled coil</keyword>
<dbReference type="Gene3D" id="3.30.565.10">
    <property type="entry name" value="Histidine kinase-like ATPase, C-terminal domain"/>
    <property type="match status" value="1"/>
</dbReference>
<dbReference type="EMBL" id="CP003557">
    <property type="protein sequence ID" value="AFN75485.1"/>
    <property type="molecule type" value="Genomic_DNA"/>
</dbReference>
<dbReference type="NCBIfam" id="TIGR00229">
    <property type="entry name" value="sensory_box"/>
    <property type="match status" value="1"/>
</dbReference>
<dbReference type="Pfam" id="PF02518">
    <property type="entry name" value="HATPase_c"/>
    <property type="match status" value="1"/>
</dbReference>
<evidence type="ECO:0000259" key="13">
    <source>
        <dbReference type="PROSITE" id="PS50109"/>
    </source>
</evidence>
<dbReference type="PROSITE" id="PS50112">
    <property type="entry name" value="PAS"/>
    <property type="match status" value="1"/>
</dbReference>
<dbReference type="PROSITE" id="PS50109">
    <property type="entry name" value="HIS_KIN"/>
    <property type="match status" value="1"/>
</dbReference>
<keyword evidence="6" id="KW-0808">Transferase</keyword>
<dbReference type="SMART" id="SM00387">
    <property type="entry name" value="HATPase_c"/>
    <property type="match status" value="1"/>
</dbReference>
<dbReference type="GO" id="GO:0005886">
    <property type="term" value="C:plasma membrane"/>
    <property type="evidence" value="ECO:0007669"/>
    <property type="project" value="UniProtKB-SubCell"/>
</dbReference>
<dbReference type="SMART" id="SM00091">
    <property type="entry name" value="PAS"/>
    <property type="match status" value="2"/>
</dbReference>
<dbReference type="CDD" id="cd00082">
    <property type="entry name" value="HisKA"/>
    <property type="match status" value="1"/>
</dbReference>
<protein>
    <recommendedName>
        <fullName evidence="3">histidine kinase</fullName>
        <ecNumber evidence="3">2.7.13.3</ecNumber>
    </recommendedName>
</protein>
<evidence type="ECO:0000256" key="6">
    <source>
        <dbReference type="ARBA" id="ARBA00022679"/>
    </source>
</evidence>
<evidence type="ECO:0000313" key="16">
    <source>
        <dbReference type="EMBL" id="AFN75485.1"/>
    </source>
</evidence>
<dbReference type="InterPro" id="IPR004358">
    <property type="entry name" value="Sig_transdc_His_kin-like_C"/>
</dbReference>
<dbReference type="KEGG" id="mro:MROS_2255"/>
<dbReference type="PROSITE" id="PS50113">
    <property type="entry name" value="PAC"/>
    <property type="match status" value="1"/>
</dbReference>
<dbReference type="Proteomes" id="UP000009011">
    <property type="component" value="Chromosome"/>
</dbReference>
<dbReference type="SUPFAM" id="SSF55785">
    <property type="entry name" value="PYP-like sensor domain (PAS domain)"/>
    <property type="match status" value="2"/>
</dbReference>
<dbReference type="eggNOG" id="COG2205">
    <property type="taxonomic scope" value="Bacteria"/>
</dbReference>
<dbReference type="HOGENOM" id="CLU_000445_89_2_10"/>
<evidence type="ECO:0000259" key="14">
    <source>
        <dbReference type="PROSITE" id="PS50112"/>
    </source>
</evidence>
<dbReference type="PRINTS" id="PR00344">
    <property type="entry name" value="BCTRLSENSOR"/>
</dbReference>
<dbReference type="PATRIC" id="fig|1191523.3.peg.2381"/>
<dbReference type="GO" id="GO:0000155">
    <property type="term" value="F:phosphorelay sensor kinase activity"/>
    <property type="evidence" value="ECO:0007669"/>
    <property type="project" value="InterPro"/>
</dbReference>
<dbReference type="SMART" id="SM00388">
    <property type="entry name" value="HisKA"/>
    <property type="match status" value="1"/>
</dbReference>
<keyword evidence="9" id="KW-0067">ATP-binding</keyword>
<keyword evidence="5" id="KW-0597">Phosphoprotein</keyword>
<evidence type="ECO:0000259" key="15">
    <source>
        <dbReference type="PROSITE" id="PS50113"/>
    </source>
</evidence>
<comment type="subcellular location">
    <subcellularLocation>
        <location evidence="2">Cell membrane</location>
    </subcellularLocation>
</comment>
<dbReference type="SUPFAM" id="SSF55874">
    <property type="entry name" value="ATPase domain of HSP90 chaperone/DNA topoisomerase II/histidine kinase"/>
    <property type="match status" value="1"/>
</dbReference>
<dbReference type="STRING" id="1191523.MROS_2255"/>
<dbReference type="InterPro" id="IPR000700">
    <property type="entry name" value="PAS-assoc_C"/>
</dbReference>
<feature type="domain" description="PAS" evidence="14">
    <location>
        <begin position="139"/>
        <end position="210"/>
    </location>
</feature>
<evidence type="ECO:0000256" key="7">
    <source>
        <dbReference type="ARBA" id="ARBA00022741"/>
    </source>
</evidence>
<dbReference type="InterPro" id="IPR003594">
    <property type="entry name" value="HATPase_dom"/>
</dbReference>
<keyword evidence="7" id="KW-0547">Nucleotide-binding</keyword>
<sequence length="533" mass="60959">MNHKIANSEHWTQIDPYELLDVLIDTDDMFCLLDQDFKILRCNNKFKSYMVLYGRAGYDEGCNFLEIFPLDDRLYWEKVLNKALTVKSFTETYTSEKLKGRYFEIHFHRMKLDDNKSGIVLRARDITEKKNIEDKIIQSELFAQSILSTSPDAIVTTELDGSISYASNKFLSLLGIEKVEDTFSKNIVDFIYEQDKELFRENISVAAAGSSIKSYLFRLKDINGNPVYAESNIGVILNENKKPVLILFIIRDIQDRIEAELEREKLLQDIAYSRDQIEQEAARYVELNVQLAESEKKLIELNSAKDKLFSIIGHDLKNPIFTILGFSQILEEDYEEMTDEKKLEYIKTIYQTAASIQKLLENLLTWSRAQTGRLEVNLEPISIRNVINETVDIVATQAEKKNIEIIVNLNSTLMVYADNNLLETVVRNLLTNAIKFTNPGGRITVSTRDENGFVVVSVEDTGIGLSEADKNKLFRIDVNNAEIGHHKEKGTGLGLILCKEFCEKMGGSIWVESTLGKGSAFYFTVPIFQYINK</sequence>
<evidence type="ECO:0000256" key="9">
    <source>
        <dbReference type="ARBA" id="ARBA00022840"/>
    </source>
</evidence>
<dbReference type="Gene3D" id="1.10.287.130">
    <property type="match status" value="1"/>
</dbReference>
<keyword evidence="8 16" id="KW-0418">Kinase</keyword>
<feature type="domain" description="PAC" evidence="15">
    <location>
        <begin position="213"/>
        <end position="265"/>
    </location>
</feature>